<keyword evidence="6" id="KW-0067">ATP-binding</keyword>
<name>A0A8T0R497_PANVG</name>
<dbReference type="FunFam" id="1.10.8.430:FF:000003">
    <property type="entry name" value="Probable disease resistance protein At5g66910"/>
    <property type="match status" value="1"/>
</dbReference>
<dbReference type="Pfam" id="PF00931">
    <property type="entry name" value="NB-ARC"/>
    <property type="match status" value="1"/>
</dbReference>
<dbReference type="Gene3D" id="1.10.8.430">
    <property type="entry name" value="Helical domain of apoptotic protease-activating factors"/>
    <property type="match status" value="1"/>
</dbReference>
<dbReference type="PRINTS" id="PR00364">
    <property type="entry name" value="DISEASERSIST"/>
</dbReference>
<sequence>MAESLLLPMVRGVVGKATDTLVQSVTRMWGVDEDRHRLERHLEYVQSMLVDAEAKSETNHAVWTWMKELKAAAYQADDVLDDFQYEALRREAESGRSMASKVLSNFISKNQLVFRYKASRDLKKVLDKISKLVVEMNTFGLVVLKKVPTQTLYRQTHSVLQESKDIFGRDDDKEVVVNLLLDQQDQQDVQVLPVIGMGGAGKTTLAKMVYNNHRIQKHFELKMWHCVSENFEDIPLVRSIIELATNSRCDLPDTIELLQLRLQEAIGRKRFLLILDDVWNEDQHKWEDDLKPLLCSSIGGSGSMIVVTSRSRQVASIMGTLPPHELVCLCEHDSWKLFSKKAFSNGVQEQAELVTIGRRIVNKCKGLPLALKTMGGLMSSKKQVQEWEDIADSNISDTTRGKDEVLPILKLSYKHLSSEMKQCFAFCAVFPKDYEMEKDMLIQLWMANGYIHEEGNMDLSKKGELVFNVLVQRSFLQDVEWFFIGGYYRAICKMHDLMHDLAKDVIDECAFAADFVDKKIFMKEVRHMLVSRNLLKEINGSLKPISSVRTLLTHSSTLLTHSEGKDLMKMKSMSLRALQLQVGCPSVIHNKLINTIHLRYLDISYSNIIRLPDSICLLFNLLSLRLDNCHELQYLPESMAASLRKLIHICLFGCHKLECMPPKIGLLHNLHTLTKFIVGIGDGFGIEELKDLRHLGNRLELYNLRNVKSGSKANLHEKQNLSELLLCWGRHECETPTNIDASNEEQVLQSLAPHPQGELKHLEVHGYGGVAIPQWMKDPRIFLALRELIISCCPRCVDIPIVWSFPCLVRLSLSKMDNLTTLCRNFDVETVGHNTPLQILPMLKRMELMYLPELKRWVENSAGEINNSVMFPQLEELKISNCDKLASLPEMPVLRDLNLCCRTPDGQPIRSQRPLDTLRSLHLKGDDSFASVFNKSKLQLGFLDCMVSVEQLYIDSCFNIVRWPVEELRCLPRLRHLYVWRCSRLEGKGSSLEEEDILPLPQLETLQISCCDSLLQIPKLPASLEGIEILFNGSLEALPSNLGGLSKLKRLFVQRCGALKALPEGMDGLTSLEQLDINCCPGIEKFPHGLLQRLPALKSLCIWYCPDLQRRCREGGEYFNLVAPIPEKRIPEPAPEMKKPVKWFLPPCAGGSNQGN</sequence>
<dbReference type="InterPro" id="IPR041118">
    <property type="entry name" value="Rx_N"/>
</dbReference>
<dbReference type="FunFam" id="1.10.10.10:FF:000322">
    <property type="entry name" value="Probable disease resistance protein At1g63360"/>
    <property type="match status" value="1"/>
</dbReference>
<proteinExistence type="inferred from homology"/>
<dbReference type="InterPro" id="IPR042197">
    <property type="entry name" value="Apaf_helical"/>
</dbReference>
<dbReference type="Gene3D" id="1.10.10.10">
    <property type="entry name" value="Winged helix-like DNA-binding domain superfamily/Winged helix DNA-binding domain"/>
    <property type="match status" value="1"/>
</dbReference>
<evidence type="ECO:0000256" key="2">
    <source>
        <dbReference type="ARBA" id="ARBA00022614"/>
    </source>
</evidence>
<dbReference type="PANTHER" id="PTHR36766:SF64">
    <property type="entry name" value="OS12G0206100 PROTEIN"/>
    <property type="match status" value="1"/>
</dbReference>
<dbReference type="SUPFAM" id="SSF52058">
    <property type="entry name" value="L domain-like"/>
    <property type="match status" value="1"/>
</dbReference>
<dbReference type="InterPro" id="IPR058922">
    <property type="entry name" value="WHD_DRP"/>
</dbReference>
<protein>
    <submittedName>
        <fullName evidence="11">Uncharacterized protein</fullName>
    </submittedName>
</protein>
<comment type="caution">
    <text evidence="11">The sequence shown here is derived from an EMBL/GenBank/DDBJ whole genome shotgun (WGS) entry which is preliminary data.</text>
</comment>
<keyword evidence="12" id="KW-1185">Reference proteome</keyword>
<evidence type="ECO:0000256" key="1">
    <source>
        <dbReference type="ARBA" id="ARBA00008894"/>
    </source>
</evidence>
<feature type="domain" description="Disease resistance protein winged helix" evidence="9">
    <location>
        <begin position="429"/>
        <end position="502"/>
    </location>
</feature>
<dbReference type="InterPro" id="IPR002182">
    <property type="entry name" value="NB-ARC"/>
</dbReference>
<dbReference type="Gene3D" id="3.40.50.300">
    <property type="entry name" value="P-loop containing nucleotide triphosphate hydrolases"/>
    <property type="match status" value="1"/>
</dbReference>
<feature type="domain" description="NB-ARC" evidence="7">
    <location>
        <begin position="171"/>
        <end position="345"/>
    </location>
</feature>
<evidence type="ECO:0000256" key="3">
    <source>
        <dbReference type="ARBA" id="ARBA00022737"/>
    </source>
</evidence>
<evidence type="ECO:0000256" key="5">
    <source>
        <dbReference type="ARBA" id="ARBA00022821"/>
    </source>
</evidence>
<dbReference type="InterPro" id="IPR036388">
    <property type="entry name" value="WH-like_DNA-bd_sf"/>
</dbReference>
<dbReference type="OrthoDB" id="774413at2759"/>
<comment type="similarity">
    <text evidence="1">Belongs to the disease resistance NB-LRR family.</text>
</comment>
<feature type="domain" description="R13L1/DRL21-like LRR repeat region" evidence="10">
    <location>
        <begin position="686"/>
        <end position="816"/>
    </location>
</feature>
<dbReference type="Gene3D" id="3.80.10.10">
    <property type="entry name" value="Ribonuclease Inhibitor"/>
    <property type="match status" value="3"/>
</dbReference>
<evidence type="ECO:0000259" key="10">
    <source>
        <dbReference type="Pfam" id="PF25019"/>
    </source>
</evidence>
<dbReference type="PANTHER" id="PTHR36766">
    <property type="entry name" value="PLANT BROAD-SPECTRUM MILDEW RESISTANCE PROTEIN RPW8"/>
    <property type="match status" value="1"/>
</dbReference>
<dbReference type="Pfam" id="PF18052">
    <property type="entry name" value="Rx_N"/>
    <property type="match status" value="1"/>
</dbReference>
<dbReference type="SUPFAM" id="SSF52540">
    <property type="entry name" value="P-loop containing nucleoside triphosphate hydrolases"/>
    <property type="match status" value="1"/>
</dbReference>
<keyword evidence="5" id="KW-0611">Plant defense</keyword>
<evidence type="ECO:0000259" key="7">
    <source>
        <dbReference type="Pfam" id="PF00931"/>
    </source>
</evidence>
<dbReference type="Proteomes" id="UP000823388">
    <property type="component" value="Chromosome 6N"/>
</dbReference>
<evidence type="ECO:0000259" key="9">
    <source>
        <dbReference type="Pfam" id="PF23559"/>
    </source>
</evidence>
<dbReference type="Pfam" id="PF23559">
    <property type="entry name" value="WHD_DRP"/>
    <property type="match status" value="1"/>
</dbReference>
<keyword evidence="2" id="KW-0433">Leucine-rich repeat</keyword>
<evidence type="ECO:0000256" key="6">
    <source>
        <dbReference type="ARBA" id="ARBA00022840"/>
    </source>
</evidence>
<gene>
    <name evidence="11" type="ORF">PVAP13_6NG343225</name>
</gene>
<keyword evidence="4" id="KW-0547">Nucleotide-binding</keyword>
<dbReference type="GO" id="GO:0042742">
    <property type="term" value="P:defense response to bacterium"/>
    <property type="evidence" value="ECO:0007669"/>
    <property type="project" value="UniProtKB-ARBA"/>
</dbReference>
<feature type="domain" description="Disease resistance N-terminal" evidence="8">
    <location>
        <begin position="10"/>
        <end position="97"/>
    </location>
</feature>
<evidence type="ECO:0000313" key="11">
    <source>
        <dbReference type="EMBL" id="KAG2580451.1"/>
    </source>
</evidence>
<dbReference type="Pfam" id="PF25019">
    <property type="entry name" value="LRR_R13L1-DRL21"/>
    <property type="match status" value="1"/>
</dbReference>
<dbReference type="Gene3D" id="1.20.5.4130">
    <property type="match status" value="1"/>
</dbReference>
<evidence type="ECO:0000256" key="4">
    <source>
        <dbReference type="ARBA" id="ARBA00022741"/>
    </source>
</evidence>
<reference evidence="11" key="1">
    <citation type="submission" date="2020-05" db="EMBL/GenBank/DDBJ databases">
        <title>WGS assembly of Panicum virgatum.</title>
        <authorList>
            <person name="Lovell J.T."/>
            <person name="Jenkins J."/>
            <person name="Shu S."/>
            <person name="Juenger T.E."/>
            <person name="Schmutz J."/>
        </authorList>
    </citation>
    <scope>NUCLEOTIDE SEQUENCE</scope>
    <source>
        <strain evidence="11">AP13</strain>
    </source>
</reference>
<dbReference type="GO" id="GO:0005524">
    <property type="term" value="F:ATP binding"/>
    <property type="evidence" value="ECO:0007669"/>
    <property type="project" value="UniProtKB-KW"/>
</dbReference>
<dbReference type="GO" id="GO:0009626">
    <property type="term" value="P:plant-type hypersensitive response"/>
    <property type="evidence" value="ECO:0007669"/>
    <property type="project" value="UniProtKB-ARBA"/>
</dbReference>
<dbReference type="EMBL" id="CM029048">
    <property type="protein sequence ID" value="KAG2580451.1"/>
    <property type="molecule type" value="Genomic_DNA"/>
</dbReference>
<keyword evidence="3" id="KW-0677">Repeat</keyword>
<dbReference type="InterPro" id="IPR032675">
    <property type="entry name" value="LRR_dom_sf"/>
</dbReference>
<evidence type="ECO:0000259" key="8">
    <source>
        <dbReference type="Pfam" id="PF18052"/>
    </source>
</evidence>
<dbReference type="InterPro" id="IPR027417">
    <property type="entry name" value="P-loop_NTPase"/>
</dbReference>
<organism evidence="11 12">
    <name type="scientific">Panicum virgatum</name>
    <name type="common">Blackwell switchgrass</name>
    <dbReference type="NCBI Taxonomy" id="38727"/>
    <lineage>
        <taxon>Eukaryota</taxon>
        <taxon>Viridiplantae</taxon>
        <taxon>Streptophyta</taxon>
        <taxon>Embryophyta</taxon>
        <taxon>Tracheophyta</taxon>
        <taxon>Spermatophyta</taxon>
        <taxon>Magnoliopsida</taxon>
        <taxon>Liliopsida</taxon>
        <taxon>Poales</taxon>
        <taxon>Poaceae</taxon>
        <taxon>PACMAD clade</taxon>
        <taxon>Panicoideae</taxon>
        <taxon>Panicodae</taxon>
        <taxon>Paniceae</taxon>
        <taxon>Panicinae</taxon>
        <taxon>Panicum</taxon>
        <taxon>Panicum sect. Hiantes</taxon>
    </lineage>
</organism>
<dbReference type="AlphaFoldDB" id="A0A8T0R497"/>
<dbReference type="GO" id="GO:0002758">
    <property type="term" value="P:innate immune response-activating signaling pathway"/>
    <property type="evidence" value="ECO:0007669"/>
    <property type="project" value="UniProtKB-ARBA"/>
</dbReference>
<accession>A0A8T0R497</accession>
<dbReference type="GO" id="GO:0043531">
    <property type="term" value="F:ADP binding"/>
    <property type="evidence" value="ECO:0007669"/>
    <property type="project" value="InterPro"/>
</dbReference>
<evidence type="ECO:0000313" key="12">
    <source>
        <dbReference type="Proteomes" id="UP000823388"/>
    </source>
</evidence>
<dbReference type="InterPro" id="IPR056789">
    <property type="entry name" value="LRR_R13L1-DRL21"/>
</dbReference>